<dbReference type="GO" id="GO:0005506">
    <property type="term" value="F:iron ion binding"/>
    <property type="evidence" value="ECO:0007669"/>
    <property type="project" value="UniProtKB-UniRule"/>
</dbReference>
<dbReference type="PRINTS" id="PR00352">
    <property type="entry name" value="3FE4SFRDOXIN"/>
</dbReference>
<dbReference type="SUPFAM" id="SSF54862">
    <property type="entry name" value="4Fe-4S ferredoxins"/>
    <property type="match status" value="1"/>
</dbReference>
<keyword evidence="2 6" id="KW-0479">Metal-binding</keyword>
<evidence type="ECO:0000256" key="1">
    <source>
        <dbReference type="ARBA" id="ARBA00022448"/>
    </source>
</evidence>
<evidence type="ECO:0000313" key="8">
    <source>
        <dbReference type="EMBL" id="OGY72989.1"/>
    </source>
</evidence>
<evidence type="ECO:0000256" key="4">
    <source>
        <dbReference type="ARBA" id="ARBA00023004"/>
    </source>
</evidence>
<keyword evidence="4 6" id="KW-0408">Iron</keyword>
<proteinExistence type="predicted"/>
<dbReference type="InterPro" id="IPR051269">
    <property type="entry name" value="Fe-S_cluster_ET"/>
</dbReference>
<evidence type="ECO:0000256" key="6">
    <source>
        <dbReference type="RuleBase" id="RU368020"/>
    </source>
</evidence>
<dbReference type="EMBL" id="MHJU01000019">
    <property type="protein sequence ID" value="OGY72989.1"/>
    <property type="molecule type" value="Genomic_DNA"/>
</dbReference>
<dbReference type="GO" id="GO:0051536">
    <property type="term" value="F:iron-sulfur cluster binding"/>
    <property type="evidence" value="ECO:0007669"/>
    <property type="project" value="UniProtKB-KW"/>
</dbReference>
<keyword evidence="1 6" id="KW-0813">Transport</keyword>
<dbReference type="AlphaFoldDB" id="A0A1G2A8K8"/>
<evidence type="ECO:0000313" key="9">
    <source>
        <dbReference type="Proteomes" id="UP000178315"/>
    </source>
</evidence>
<dbReference type="Pfam" id="PF13370">
    <property type="entry name" value="Fer4_13"/>
    <property type="match status" value="1"/>
</dbReference>
<accession>A0A1G2A8K8</accession>
<evidence type="ECO:0000259" key="7">
    <source>
        <dbReference type="PROSITE" id="PS51379"/>
    </source>
</evidence>
<evidence type="ECO:0000256" key="3">
    <source>
        <dbReference type="ARBA" id="ARBA00022982"/>
    </source>
</evidence>
<dbReference type="PANTHER" id="PTHR36923">
    <property type="entry name" value="FERREDOXIN"/>
    <property type="match status" value="1"/>
</dbReference>
<keyword evidence="3 6" id="KW-0249">Electron transport</keyword>
<dbReference type="InterPro" id="IPR001080">
    <property type="entry name" value="3Fe4S_ferredoxin"/>
</dbReference>
<sequence>MPDALKISKIVVDPNLCIGAAPCTTIAPDAFQLNSEGKADVLPNWQVVDAKTLLEAAQSCPVNAILVYDEAGNQIYPK</sequence>
<evidence type="ECO:0000256" key="5">
    <source>
        <dbReference type="ARBA" id="ARBA00023014"/>
    </source>
</evidence>
<name>A0A1G2A8K8_9BACT</name>
<protein>
    <recommendedName>
        <fullName evidence="6">Ferredoxin</fullName>
    </recommendedName>
</protein>
<dbReference type="InterPro" id="IPR017896">
    <property type="entry name" value="4Fe4S_Fe-S-bd"/>
</dbReference>
<dbReference type="PANTHER" id="PTHR36923:SF3">
    <property type="entry name" value="FERREDOXIN"/>
    <property type="match status" value="1"/>
</dbReference>
<reference evidence="8 9" key="1">
    <citation type="journal article" date="2016" name="Nat. Commun.">
        <title>Thousands of microbial genomes shed light on interconnected biogeochemical processes in an aquifer system.</title>
        <authorList>
            <person name="Anantharaman K."/>
            <person name="Brown C.T."/>
            <person name="Hug L.A."/>
            <person name="Sharon I."/>
            <person name="Castelle C.J."/>
            <person name="Probst A.J."/>
            <person name="Thomas B.C."/>
            <person name="Singh A."/>
            <person name="Wilkins M.J."/>
            <person name="Karaoz U."/>
            <person name="Brodie E.L."/>
            <person name="Williams K.H."/>
            <person name="Hubbard S.S."/>
            <person name="Banfield J.F."/>
        </authorList>
    </citation>
    <scope>NUCLEOTIDE SEQUENCE [LARGE SCALE GENOMIC DNA]</scope>
</reference>
<comment type="caution">
    <text evidence="8">The sequence shown here is derived from an EMBL/GenBank/DDBJ whole genome shotgun (WGS) entry which is preliminary data.</text>
</comment>
<gene>
    <name evidence="8" type="ORF">A3H61_04130</name>
</gene>
<dbReference type="Gene3D" id="3.30.70.20">
    <property type="match status" value="1"/>
</dbReference>
<dbReference type="Proteomes" id="UP000178315">
    <property type="component" value="Unassembled WGS sequence"/>
</dbReference>
<dbReference type="PROSITE" id="PS51379">
    <property type="entry name" value="4FE4S_FER_2"/>
    <property type="match status" value="1"/>
</dbReference>
<dbReference type="GO" id="GO:0009055">
    <property type="term" value="F:electron transfer activity"/>
    <property type="evidence" value="ECO:0007669"/>
    <property type="project" value="UniProtKB-UniRule"/>
</dbReference>
<organism evidence="8 9">
    <name type="scientific">Candidatus Jacksonbacteria bacterium RIFCSPLOWO2_02_FULL_44_20</name>
    <dbReference type="NCBI Taxonomy" id="1798460"/>
    <lineage>
        <taxon>Bacteria</taxon>
        <taxon>Candidatus Jacksoniibacteriota</taxon>
    </lineage>
</organism>
<keyword evidence="5 6" id="KW-0411">Iron-sulfur</keyword>
<evidence type="ECO:0000256" key="2">
    <source>
        <dbReference type="ARBA" id="ARBA00022723"/>
    </source>
</evidence>
<comment type="function">
    <text evidence="6">Ferredoxins are iron-sulfur proteins that transfer electrons in a wide variety of metabolic reactions.</text>
</comment>
<feature type="domain" description="4Fe-4S ferredoxin-type" evidence="7">
    <location>
        <begin position="8"/>
        <end position="36"/>
    </location>
</feature>